<keyword evidence="1" id="KW-0812">Transmembrane</keyword>
<protein>
    <submittedName>
        <fullName evidence="2">Uncharacterized protein</fullName>
    </submittedName>
</protein>
<accession>A0A841J2N4</accession>
<keyword evidence="3" id="KW-1185">Reference proteome</keyword>
<keyword evidence="1" id="KW-0472">Membrane</keyword>
<dbReference type="Proteomes" id="UP000552700">
    <property type="component" value="Unassembled WGS sequence"/>
</dbReference>
<proteinExistence type="predicted"/>
<name>A0A841J2N4_9SPHN</name>
<sequence>MTYLTQPYVVMAIVAIAIFSAVLLAVSISDARLNR</sequence>
<evidence type="ECO:0000313" key="3">
    <source>
        <dbReference type="Proteomes" id="UP000552700"/>
    </source>
</evidence>
<evidence type="ECO:0000256" key="1">
    <source>
        <dbReference type="SAM" id="Phobius"/>
    </source>
</evidence>
<dbReference type="AlphaFoldDB" id="A0A841J2N4"/>
<keyword evidence="1" id="KW-1133">Transmembrane helix</keyword>
<gene>
    <name evidence="2" type="ORF">FHS92_001515</name>
</gene>
<organism evidence="2 3">
    <name type="scientific">Sphingobium subterraneum</name>
    <dbReference type="NCBI Taxonomy" id="627688"/>
    <lineage>
        <taxon>Bacteria</taxon>
        <taxon>Pseudomonadati</taxon>
        <taxon>Pseudomonadota</taxon>
        <taxon>Alphaproteobacteria</taxon>
        <taxon>Sphingomonadales</taxon>
        <taxon>Sphingomonadaceae</taxon>
        <taxon>Sphingobium</taxon>
    </lineage>
</organism>
<reference evidence="2 3" key="1">
    <citation type="submission" date="2020-08" db="EMBL/GenBank/DDBJ databases">
        <title>Genomic Encyclopedia of Type Strains, Phase IV (KMG-IV): sequencing the most valuable type-strain genomes for metagenomic binning, comparative biology and taxonomic classification.</title>
        <authorList>
            <person name="Goeker M."/>
        </authorList>
    </citation>
    <scope>NUCLEOTIDE SEQUENCE [LARGE SCALE GENOMIC DNA]</scope>
    <source>
        <strain evidence="2 3">DSM 102255</strain>
    </source>
</reference>
<evidence type="ECO:0000313" key="2">
    <source>
        <dbReference type="EMBL" id="MBB6123786.1"/>
    </source>
</evidence>
<comment type="caution">
    <text evidence="2">The sequence shown here is derived from an EMBL/GenBank/DDBJ whole genome shotgun (WGS) entry which is preliminary data.</text>
</comment>
<dbReference type="EMBL" id="JACIJP010000002">
    <property type="protein sequence ID" value="MBB6123786.1"/>
    <property type="molecule type" value="Genomic_DNA"/>
</dbReference>
<feature type="transmembrane region" description="Helical" evidence="1">
    <location>
        <begin position="6"/>
        <end position="26"/>
    </location>
</feature>